<reference evidence="1 3" key="2">
    <citation type="journal article" date="2018" name="Plant J.">
        <title>The Physcomitrella patens chromosome-scale assembly reveals moss genome structure and evolution.</title>
        <authorList>
            <person name="Lang D."/>
            <person name="Ullrich K.K."/>
            <person name="Murat F."/>
            <person name="Fuchs J."/>
            <person name="Jenkins J."/>
            <person name="Haas F.B."/>
            <person name="Piednoel M."/>
            <person name="Gundlach H."/>
            <person name="Van Bel M."/>
            <person name="Meyberg R."/>
            <person name="Vives C."/>
            <person name="Morata J."/>
            <person name="Symeonidi A."/>
            <person name="Hiss M."/>
            <person name="Muchero W."/>
            <person name="Kamisugi Y."/>
            <person name="Saleh O."/>
            <person name="Blanc G."/>
            <person name="Decker E.L."/>
            <person name="van Gessel N."/>
            <person name="Grimwood J."/>
            <person name="Hayes R.D."/>
            <person name="Graham S.W."/>
            <person name="Gunter L.E."/>
            <person name="McDaniel S.F."/>
            <person name="Hoernstein S.N.W."/>
            <person name="Larsson A."/>
            <person name="Li F.W."/>
            <person name="Perroud P.F."/>
            <person name="Phillips J."/>
            <person name="Ranjan P."/>
            <person name="Rokshar D.S."/>
            <person name="Rothfels C.J."/>
            <person name="Schneider L."/>
            <person name="Shu S."/>
            <person name="Stevenson D.W."/>
            <person name="Thummler F."/>
            <person name="Tillich M."/>
            <person name="Villarreal Aguilar J.C."/>
            <person name="Widiez T."/>
            <person name="Wong G.K."/>
            <person name="Wymore A."/>
            <person name="Zhang Y."/>
            <person name="Zimmer A.D."/>
            <person name="Quatrano R.S."/>
            <person name="Mayer K.F.X."/>
            <person name="Goodstein D."/>
            <person name="Casacuberta J.M."/>
            <person name="Vandepoele K."/>
            <person name="Reski R."/>
            <person name="Cuming A.C."/>
            <person name="Tuskan G.A."/>
            <person name="Maumus F."/>
            <person name="Salse J."/>
            <person name="Schmutz J."/>
            <person name="Rensing S.A."/>
        </authorList>
    </citation>
    <scope>NUCLEOTIDE SEQUENCE [LARGE SCALE GENOMIC DNA]</scope>
    <source>
        <strain evidence="2 3">cv. Gransden 2004</strain>
    </source>
</reference>
<dbReference type="PANTHER" id="PTHR47057">
    <property type="entry name" value="AFADIN/ALPHA-ACTININ-BINDING"/>
    <property type="match status" value="1"/>
</dbReference>
<keyword evidence="3" id="KW-1185">Reference proteome</keyword>
<organism evidence="1">
    <name type="scientific">Physcomitrium patens</name>
    <name type="common">Spreading-leaved earth moss</name>
    <name type="synonym">Physcomitrella patens</name>
    <dbReference type="NCBI Taxonomy" id="3218"/>
    <lineage>
        <taxon>Eukaryota</taxon>
        <taxon>Viridiplantae</taxon>
        <taxon>Streptophyta</taxon>
        <taxon>Embryophyta</taxon>
        <taxon>Bryophyta</taxon>
        <taxon>Bryophytina</taxon>
        <taxon>Bryopsida</taxon>
        <taxon>Funariidae</taxon>
        <taxon>Funariales</taxon>
        <taxon>Funariaceae</taxon>
        <taxon>Physcomitrium</taxon>
    </lineage>
</organism>
<dbReference type="PANTHER" id="PTHR47057:SF1">
    <property type="entry name" value="AFADIN_ALPHA-ACTININ-BINDING PROTEIN"/>
    <property type="match status" value="1"/>
</dbReference>
<dbReference type="PaxDb" id="3218-PP1S50_74V6.1"/>
<dbReference type="Proteomes" id="UP000006727">
    <property type="component" value="Chromosome 25"/>
</dbReference>
<dbReference type="Gramene" id="Pp3c25_9100V3.1">
    <property type="protein sequence ID" value="Pp3c25_9100V3.1"/>
    <property type="gene ID" value="Pp3c25_9100"/>
</dbReference>
<dbReference type="InParanoid" id="A0A2K1IEB5"/>
<evidence type="ECO:0000313" key="3">
    <source>
        <dbReference type="Proteomes" id="UP000006727"/>
    </source>
</evidence>
<reference evidence="1 3" key="1">
    <citation type="journal article" date="2008" name="Science">
        <title>The Physcomitrella genome reveals evolutionary insights into the conquest of land by plants.</title>
        <authorList>
            <person name="Rensing S."/>
            <person name="Lang D."/>
            <person name="Zimmer A."/>
            <person name="Terry A."/>
            <person name="Salamov A."/>
            <person name="Shapiro H."/>
            <person name="Nishiyama T."/>
            <person name="Perroud P.-F."/>
            <person name="Lindquist E."/>
            <person name="Kamisugi Y."/>
            <person name="Tanahashi T."/>
            <person name="Sakakibara K."/>
            <person name="Fujita T."/>
            <person name="Oishi K."/>
            <person name="Shin-I T."/>
            <person name="Kuroki Y."/>
            <person name="Toyoda A."/>
            <person name="Suzuki Y."/>
            <person name="Hashimoto A."/>
            <person name="Yamaguchi K."/>
            <person name="Sugano A."/>
            <person name="Kohara Y."/>
            <person name="Fujiyama A."/>
            <person name="Anterola A."/>
            <person name="Aoki S."/>
            <person name="Ashton N."/>
            <person name="Barbazuk W.B."/>
            <person name="Barker E."/>
            <person name="Bennetzen J."/>
            <person name="Bezanilla M."/>
            <person name="Blankenship R."/>
            <person name="Cho S.H."/>
            <person name="Dutcher S."/>
            <person name="Estelle M."/>
            <person name="Fawcett J.A."/>
            <person name="Gundlach H."/>
            <person name="Hanada K."/>
            <person name="Heyl A."/>
            <person name="Hicks K.A."/>
            <person name="Hugh J."/>
            <person name="Lohr M."/>
            <person name="Mayer K."/>
            <person name="Melkozernov A."/>
            <person name="Murata T."/>
            <person name="Nelson D."/>
            <person name="Pils B."/>
            <person name="Prigge M."/>
            <person name="Reiss B."/>
            <person name="Renner T."/>
            <person name="Rombauts S."/>
            <person name="Rushton P."/>
            <person name="Sanderfoot A."/>
            <person name="Schween G."/>
            <person name="Shiu S.-H."/>
            <person name="Stueber K."/>
            <person name="Theodoulou F.L."/>
            <person name="Tu H."/>
            <person name="Van de Peer Y."/>
            <person name="Verrier P.J."/>
            <person name="Waters E."/>
            <person name="Wood A."/>
            <person name="Yang L."/>
            <person name="Cove D."/>
            <person name="Cuming A."/>
            <person name="Hasebe M."/>
            <person name="Lucas S."/>
            <person name="Mishler D.B."/>
            <person name="Reski R."/>
            <person name="Grigoriev I."/>
            <person name="Quatrano R.S."/>
            <person name="Boore J.L."/>
        </authorList>
    </citation>
    <scope>NUCLEOTIDE SEQUENCE [LARGE SCALE GENOMIC DNA]</scope>
    <source>
        <strain evidence="2 3">cv. Gransden 2004</strain>
    </source>
</reference>
<evidence type="ECO:0000313" key="2">
    <source>
        <dbReference type="EnsemblPlants" id="Pp3c25_9100V3.1"/>
    </source>
</evidence>
<dbReference type="EnsemblPlants" id="Pp3c25_9100V3.1">
    <property type="protein sequence ID" value="Pp3c25_9100V3.1"/>
    <property type="gene ID" value="Pp3c25_9100"/>
</dbReference>
<protein>
    <submittedName>
        <fullName evidence="1 2">Uncharacterized protein</fullName>
    </submittedName>
</protein>
<name>A0A2K1IEB5_PHYPA</name>
<dbReference type="EMBL" id="ABEU02000025">
    <property type="protein sequence ID" value="PNR27618.1"/>
    <property type="molecule type" value="Genomic_DNA"/>
</dbReference>
<dbReference type="AlphaFoldDB" id="A0A2K1IEB5"/>
<reference evidence="2" key="3">
    <citation type="submission" date="2020-12" db="UniProtKB">
        <authorList>
            <consortium name="EnsemblPlants"/>
        </authorList>
    </citation>
    <scope>IDENTIFICATION</scope>
</reference>
<proteinExistence type="predicted"/>
<evidence type="ECO:0000313" key="1">
    <source>
        <dbReference type="EMBL" id="PNR27618.1"/>
    </source>
</evidence>
<gene>
    <name evidence="1" type="ORF">PHYPA_029770</name>
</gene>
<sequence length="108" mass="12458">MKVGNIEETNADSHEADSVTREDYFGDVQNLDHCIKNLKVLGYFQLLIANACSSIFSMIQQRQQDIEYRESDINMKQRFAVAQTLYNELAIIEFCRLEVNKHSLVPCP</sequence>
<accession>A0A2K1IEB5</accession>